<protein>
    <submittedName>
        <fullName evidence="1">Ribbon-helix-helix domain-containing protein</fullName>
    </submittedName>
</protein>
<evidence type="ECO:0000313" key="1">
    <source>
        <dbReference type="EMBL" id="XBL95991.1"/>
    </source>
</evidence>
<dbReference type="EMBL" id="CP157354">
    <property type="protein sequence ID" value="XBL95991.1"/>
    <property type="molecule type" value="Genomic_DNA"/>
</dbReference>
<sequence>MSKNRLFKNQSKIRLIVSVEDDTVETIDELIGYPLGGGHPAKGNRSEFVRLAIEEKLKRDVVRFHNRA</sequence>
<organism evidence="1">
    <name type="scientific">Pseudomonas iranensis</name>
    <dbReference type="NCBI Taxonomy" id="2745503"/>
    <lineage>
        <taxon>Bacteria</taxon>
        <taxon>Pseudomonadati</taxon>
        <taxon>Pseudomonadota</taxon>
        <taxon>Gammaproteobacteria</taxon>
        <taxon>Pseudomonadales</taxon>
        <taxon>Pseudomonadaceae</taxon>
        <taxon>Pseudomonas</taxon>
    </lineage>
</organism>
<proteinExistence type="predicted"/>
<accession>A0AAU7EVT1</accession>
<dbReference type="CDD" id="cd22231">
    <property type="entry name" value="RHH_NikR_HicB-like"/>
    <property type="match status" value="1"/>
</dbReference>
<gene>
    <name evidence="1" type="ORF">ABHN08_25550</name>
</gene>
<reference evidence="1" key="1">
    <citation type="submission" date="2024-05" db="EMBL/GenBank/DDBJ databases">
        <title>Draft genome sequence of Pseudomonas iranensis M7D1.</title>
        <authorList>
            <person name="Miller S.L."/>
            <person name="Nsubuga A."/>
            <person name="Lu N."/>
            <person name="King J."/>
            <person name="Shears P."/>
            <person name="Lawson P.A."/>
        </authorList>
    </citation>
    <scope>NUCLEOTIDE SEQUENCE</scope>
    <source>
        <strain evidence="1">M7D1</strain>
    </source>
</reference>
<dbReference type="AlphaFoldDB" id="A0AAU7EVT1"/>
<name>A0AAU7EVT1_9PSED</name>